<protein>
    <submittedName>
        <fullName evidence="2">Glucose dehydrogenase</fullName>
    </submittedName>
</protein>
<keyword evidence="3" id="KW-1185">Reference proteome</keyword>
<feature type="transmembrane region" description="Helical" evidence="1">
    <location>
        <begin position="41"/>
        <end position="60"/>
    </location>
</feature>
<evidence type="ECO:0000256" key="1">
    <source>
        <dbReference type="SAM" id="Phobius"/>
    </source>
</evidence>
<evidence type="ECO:0000313" key="3">
    <source>
        <dbReference type="Proteomes" id="UP000218765"/>
    </source>
</evidence>
<dbReference type="Proteomes" id="UP000218765">
    <property type="component" value="Chromosome"/>
</dbReference>
<proteinExistence type="predicted"/>
<sequence length="62" mass="6978">MEMWMKIAVAALLGVMVWRLWPAANHWLKHGPRGSSQDWQAALLPILAVVAFIVLLILMVRG</sequence>
<evidence type="ECO:0000313" key="2">
    <source>
        <dbReference type="EMBL" id="BAZ94303.1"/>
    </source>
</evidence>
<dbReference type="OrthoDB" id="7067542at2"/>
<reference evidence="2 3" key="1">
    <citation type="submission" date="2017-05" db="EMBL/GenBank/DDBJ databases">
        <title>Thiocyanate degradation by Thiohalobacter thiocyanaticus FOKN1.</title>
        <authorList>
            <person name="Oshiki M."/>
            <person name="Fukushima T."/>
            <person name="Kawano S."/>
            <person name="Nakagawa J."/>
        </authorList>
    </citation>
    <scope>NUCLEOTIDE SEQUENCE [LARGE SCALE GENOMIC DNA]</scope>
    <source>
        <strain evidence="2 3">FOKN1</strain>
    </source>
</reference>
<organism evidence="2 3">
    <name type="scientific">Thiohalobacter thiocyanaticus</name>
    <dbReference type="NCBI Taxonomy" id="585455"/>
    <lineage>
        <taxon>Bacteria</taxon>
        <taxon>Pseudomonadati</taxon>
        <taxon>Pseudomonadota</taxon>
        <taxon>Gammaproteobacteria</taxon>
        <taxon>Thiohalobacterales</taxon>
        <taxon>Thiohalobacteraceae</taxon>
        <taxon>Thiohalobacter</taxon>
    </lineage>
</organism>
<keyword evidence="1" id="KW-1133">Transmembrane helix</keyword>
<keyword evidence="1" id="KW-0812">Transmembrane</keyword>
<gene>
    <name evidence="2" type="ORF">FOKN1_1923</name>
</gene>
<dbReference type="KEGG" id="ttc:FOKN1_1923"/>
<dbReference type="RefSeq" id="WP_096366408.1">
    <property type="nucleotide sequence ID" value="NZ_AP018052.1"/>
</dbReference>
<dbReference type="EMBL" id="AP018052">
    <property type="protein sequence ID" value="BAZ94303.1"/>
    <property type="molecule type" value="Genomic_DNA"/>
</dbReference>
<dbReference type="AlphaFoldDB" id="A0A1Z4VS36"/>
<keyword evidence="1" id="KW-0472">Membrane</keyword>
<accession>A0A1Z4VS36</accession>
<name>A0A1Z4VS36_9GAMM</name>